<sequence>GRLELGAPANLTLFYYQTGDNRLQIVRTLRKGSVIF</sequence>
<dbReference type="AlphaFoldDB" id="X0XPX9"/>
<reference evidence="1" key="1">
    <citation type="journal article" date="2014" name="Front. Microbiol.">
        <title>High frequency of phylogenetically diverse reductive dehalogenase-homologous genes in deep subseafloor sedimentary metagenomes.</title>
        <authorList>
            <person name="Kawai M."/>
            <person name="Futagami T."/>
            <person name="Toyoda A."/>
            <person name="Takaki Y."/>
            <person name="Nishi S."/>
            <person name="Hori S."/>
            <person name="Arai W."/>
            <person name="Tsubouchi T."/>
            <person name="Morono Y."/>
            <person name="Uchiyama I."/>
            <person name="Ito T."/>
            <person name="Fujiyama A."/>
            <person name="Inagaki F."/>
            <person name="Takami H."/>
        </authorList>
    </citation>
    <scope>NUCLEOTIDE SEQUENCE</scope>
    <source>
        <strain evidence="1">Expedition CK06-06</strain>
    </source>
</reference>
<organism evidence="1">
    <name type="scientific">marine sediment metagenome</name>
    <dbReference type="NCBI Taxonomy" id="412755"/>
    <lineage>
        <taxon>unclassified sequences</taxon>
        <taxon>metagenomes</taxon>
        <taxon>ecological metagenomes</taxon>
    </lineage>
</organism>
<dbReference type="EMBL" id="BARS01045984">
    <property type="protein sequence ID" value="GAG38708.1"/>
    <property type="molecule type" value="Genomic_DNA"/>
</dbReference>
<name>X0XPX9_9ZZZZ</name>
<protein>
    <submittedName>
        <fullName evidence="1">Uncharacterized protein</fullName>
    </submittedName>
</protein>
<proteinExistence type="predicted"/>
<evidence type="ECO:0000313" key="1">
    <source>
        <dbReference type="EMBL" id="GAG38708.1"/>
    </source>
</evidence>
<comment type="caution">
    <text evidence="1">The sequence shown here is derived from an EMBL/GenBank/DDBJ whole genome shotgun (WGS) entry which is preliminary data.</text>
</comment>
<feature type="non-terminal residue" evidence="1">
    <location>
        <position position="1"/>
    </location>
</feature>
<accession>X0XPX9</accession>
<gene>
    <name evidence="1" type="ORF">S01H1_69274</name>
</gene>